<accession>A0A6I5L2R2</accession>
<evidence type="ECO:0000256" key="1">
    <source>
        <dbReference type="SAM" id="Phobius"/>
    </source>
</evidence>
<dbReference type="AlphaFoldDB" id="A0A6I5L2R2"/>
<organism evidence="2 3">
    <name type="scientific">Flagellimonas sediminis</name>
    <dbReference type="NCBI Taxonomy" id="2696468"/>
    <lineage>
        <taxon>Bacteria</taxon>
        <taxon>Pseudomonadati</taxon>
        <taxon>Bacteroidota</taxon>
        <taxon>Flavobacteriia</taxon>
        <taxon>Flavobacteriales</taxon>
        <taxon>Flavobacteriaceae</taxon>
        <taxon>Flagellimonas</taxon>
    </lineage>
</organism>
<dbReference type="Proteomes" id="UP000468707">
    <property type="component" value="Unassembled WGS sequence"/>
</dbReference>
<evidence type="ECO:0000313" key="3">
    <source>
        <dbReference type="Proteomes" id="UP000468707"/>
    </source>
</evidence>
<comment type="caution">
    <text evidence="2">The sequence shown here is derived from an EMBL/GenBank/DDBJ whole genome shotgun (WGS) entry which is preliminary data.</text>
</comment>
<name>A0A6I5L2R2_9FLAO</name>
<dbReference type="RefSeq" id="WP_163635426.1">
    <property type="nucleotide sequence ID" value="NZ_JAAAMI010000005.1"/>
</dbReference>
<dbReference type="InterPro" id="IPR045749">
    <property type="entry name" value="DUF6090"/>
</dbReference>
<evidence type="ECO:0000313" key="2">
    <source>
        <dbReference type="EMBL" id="NDV43991.1"/>
    </source>
</evidence>
<proteinExistence type="predicted"/>
<feature type="transmembrane region" description="Helical" evidence="1">
    <location>
        <begin position="20"/>
        <end position="41"/>
    </location>
</feature>
<keyword evidence="1" id="KW-0812">Transmembrane</keyword>
<dbReference type="EMBL" id="JAAAMI010000005">
    <property type="protein sequence ID" value="NDV43991.1"/>
    <property type="molecule type" value="Genomic_DNA"/>
</dbReference>
<gene>
    <name evidence="2" type="ORF">GTK07_11695</name>
</gene>
<reference evidence="2 3" key="1">
    <citation type="submission" date="2020-01" db="EMBL/GenBank/DDBJ databases">
        <title>Muricauda sediminis sp.nov. 40Bstr401.</title>
        <authorList>
            <person name="Xue Z."/>
            <person name="Zhu S."/>
            <person name="Ren N."/>
            <person name="Chen T."/>
            <person name="Chen X."/>
            <person name="Chen J."/>
            <person name="Yang J."/>
        </authorList>
    </citation>
    <scope>NUCLEOTIDE SEQUENCE [LARGE SCALE GENOMIC DNA]</scope>
    <source>
        <strain evidence="2 3">40Bstr401</strain>
    </source>
</reference>
<dbReference type="Pfam" id="PF19578">
    <property type="entry name" value="DUF6090"/>
    <property type="match status" value="1"/>
</dbReference>
<sequence>MKLFRKIRQGLIAESKLCKYVIYALGEILLVVLGILIALRINNWNENQQLRKAELQTLKSLHESIKINLDELDLILEAQVHRNRSLQEVLFSDVSNRKLVYLDSLITTNVENYTFDPSTGIYNAIINSGKIEIITNDSLRNRISKLYDRVADYQEIEDEVTEFTKDHLEKNFIENLSIDPSILAKIRKRTPAEKQKDSALYRETFDSQRLKNMYILLLNKMNVVITKGESLEAEYQSLIADLENEIQSKE</sequence>
<keyword evidence="1" id="KW-0472">Membrane</keyword>
<keyword evidence="3" id="KW-1185">Reference proteome</keyword>
<protein>
    <submittedName>
        <fullName evidence="2">Uncharacterized protein</fullName>
    </submittedName>
</protein>
<keyword evidence="1" id="KW-1133">Transmembrane helix</keyword>